<dbReference type="Proteomes" id="UP001500736">
    <property type="component" value="Unassembled WGS sequence"/>
</dbReference>
<sequence length="341" mass="40640">MKKPKEDKDYRKIIIYGAIITVLVLWIASWLLIDYVIFPTSEDNTSLFGNRGAFGDKFGFINSLFSGLALTGIIISIYFQQKELSLQRNELIETREEFKDQNFQTTFFNLLKTQRQLAEEINVTIWNLKSYDSLRNTDFKGRVFFNKSRTELKRVIKALKSDSYNEYSEWGEYSEYYESPTNEYEAHSLTESRRIAYTLKYYRISKETWQKAKDMQSIEVARLAYGVFFNRFHFVMGHYFRHLYHIINFLDEKEKERKIDKTGPEKEEVEKEFQSYADFVQAQMTTPELFLLFYNSLSFPKLQKLLIKYNILENLTIEDLLEEDHNCIDGINLKSRNELLK</sequence>
<keyword evidence="3" id="KW-1185">Reference proteome</keyword>
<dbReference type="EMBL" id="BAAAGF010000002">
    <property type="protein sequence ID" value="GAA0744650.1"/>
    <property type="molecule type" value="Genomic_DNA"/>
</dbReference>
<gene>
    <name evidence="2" type="ORF">GCM10009431_18990</name>
</gene>
<evidence type="ECO:0000313" key="3">
    <source>
        <dbReference type="Proteomes" id="UP001500736"/>
    </source>
</evidence>
<dbReference type="Pfam" id="PF16872">
    <property type="entry name" value="putAbiC"/>
    <property type="match status" value="1"/>
</dbReference>
<feature type="transmembrane region" description="Helical" evidence="1">
    <location>
        <begin position="58"/>
        <end position="79"/>
    </location>
</feature>
<keyword evidence="1" id="KW-1133">Transmembrane helix</keyword>
<keyword evidence="1" id="KW-0812">Transmembrane</keyword>
<evidence type="ECO:0000256" key="1">
    <source>
        <dbReference type="SAM" id="Phobius"/>
    </source>
</evidence>
<accession>A0ABN1JQH2</accession>
<dbReference type="RefSeq" id="WP_343797769.1">
    <property type="nucleotide sequence ID" value="NZ_BAAAGF010000002.1"/>
</dbReference>
<organism evidence="2 3">
    <name type="scientific">Gaetbulibacter jejuensis</name>
    <dbReference type="NCBI Taxonomy" id="584607"/>
    <lineage>
        <taxon>Bacteria</taxon>
        <taxon>Pseudomonadati</taxon>
        <taxon>Bacteroidota</taxon>
        <taxon>Flavobacteriia</taxon>
        <taxon>Flavobacteriales</taxon>
        <taxon>Flavobacteriaceae</taxon>
        <taxon>Gaetbulibacter</taxon>
    </lineage>
</organism>
<name>A0ABN1JQH2_9FLAO</name>
<protein>
    <recommendedName>
        <fullName evidence="4">Phage abortive infection protein</fullName>
    </recommendedName>
</protein>
<evidence type="ECO:0008006" key="4">
    <source>
        <dbReference type="Google" id="ProtNLM"/>
    </source>
</evidence>
<proteinExistence type="predicted"/>
<reference evidence="2 3" key="1">
    <citation type="journal article" date="2019" name="Int. J. Syst. Evol. Microbiol.">
        <title>The Global Catalogue of Microorganisms (GCM) 10K type strain sequencing project: providing services to taxonomists for standard genome sequencing and annotation.</title>
        <authorList>
            <consortium name="The Broad Institute Genomics Platform"/>
            <consortium name="The Broad Institute Genome Sequencing Center for Infectious Disease"/>
            <person name="Wu L."/>
            <person name="Ma J."/>
        </authorList>
    </citation>
    <scope>NUCLEOTIDE SEQUENCE [LARGE SCALE GENOMIC DNA]</scope>
    <source>
        <strain evidence="2 3">JCM 15976</strain>
    </source>
</reference>
<comment type="caution">
    <text evidence="2">The sequence shown here is derived from an EMBL/GenBank/DDBJ whole genome shotgun (WGS) entry which is preliminary data.</text>
</comment>
<keyword evidence="1" id="KW-0472">Membrane</keyword>
<dbReference type="InterPro" id="IPR031709">
    <property type="entry name" value="PutAbiC"/>
</dbReference>
<feature type="transmembrane region" description="Helical" evidence="1">
    <location>
        <begin position="12"/>
        <end position="38"/>
    </location>
</feature>
<evidence type="ECO:0000313" key="2">
    <source>
        <dbReference type="EMBL" id="GAA0744650.1"/>
    </source>
</evidence>